<organism evidence="1 2">
    <name type="scientific">Eumeta variegata</name>
    <name type="common">Bagworm moth</name>
    <name type="synonym">Eumeta japonica</name>
    <dbReference type="NCBI Taxonomy" id="151549"/>
    <lineage>
        <taxon>Eukaryota</taxon>
        <taxon>Metazoa</taxon>
        <taxon>Ecdysozoa</taxon>
        <taxon>Arthropoda</taxon>
        <taxon>Hexapoda</taxon>
        <taxon>Insecta</taxon>
        <taxon>Pterygota</taxon>
        <taxon>Neoptera</taxon>
        <taxon>Endopterygota</taxon>
        <taxon>Lepidoptera</taxon>
        <taxon>Glossata</taxon>
        <taxon>Ditrysia</taxon>
        <taxon>Tineoidea</taxon>
        <taxon>Psychidae</taxon>
        <taxon>Oiketicinae</taxon>
        <taxon>Eumeta</taxon>
    </lineage>
</organism>
<sequence length="122" mass="13827">MFACSFYWGERQTGESWPSWTTSSPQIDRALNIHNESPSEQHMVKHIEYWKFGVEVRITTGYHSKIGQNLTSKGAYILGTVKQLKHELGPANVNGRWKSANGERPPSAAQEMSFRTNAVVFN</sequence>
<accession>A0A4C1TRM3</accession>
<evidence type="ECO:0000313" key="2">
    <source>
        <dbReference type="Proteomes" id="UP000299102"/>
    </source>
</evidence>
<evidence type="ECO:0000313" key="1">
    <source>
        <dbReference type="EMBL" id="GBP16627.1"/>
    </source>
</evidence>
<dbReference type="Proteomes" id="UP000299102">
    <property type="component" value="Unassembled WGS sequence"/>
</dbReference>
<comment type="caution">
    <text evidence="1">The sequence shown here is derived from an EMBL/GenBank/DDBJ whole genome shotgun (WGS) entry which is preliminary data.</text>
</comment>
<protein>
    <submittedName>
        <fullName evidence="1">Uncharacterized protein</fullName>
    </submittedName>
</protein>
<name>A0A4C1TRM3_EUMVA</name>
<dbReference type="AlphaFoldDB" id="A0A4C1TRM3"/>
<gene>
    <name evidence="1" type="ORF">EVAR_19419_1</name>
</gene>
<dbReference type="EMBL" id="BGZK01000080">
    <property type="protein sequence ID" value="GBP16627.1"/>
    <property type="molecule type" value="Genomic_DNA"/>
</dbReference>
<reference evidence="1 2" key="1">
    <citation type="journal article" date="2019" name="Commun. Biol.">
        <title>The bagworm genome reveals a unique fibroin gene that provides high tensile strength.</title>
        <authorList>
            <person name="Kono N."/>
            <person name="Nakamura H."/>
            <person name="Ohtoshi R."/>
            <person name="Tomita M."/>
            <person name="Numata K."/>
            <person name="Arakawa K."/>
        </authorList>
    </citation>
    <scope>NUCLEOTIDE SEQUENCE [LARGE SCALE GENOMIC DNA]</scope>
</reference>
<proteinExistence type="predicted"/>
<keyword evidence="2" id="KW-1185">Reference proteome</keyword>